<gene>
    <name evidence="3" type="ORF">NCTC11938_04618</name>
    <name evidence="2" type="ORF">PW210_002401</name>
</gene>
<keyword evidence="1" id="KW-0472">Membrane</keyword>
<dbReference type="AlphaFoldDB" id="A0A2X1Y728"/>
<dbReference type="Proteomes" id="UP000254191">
    <property type="component" value="Unassembled WGS sequence"/>
</dbReference>
<protein>
    <submittedName>
        <fullName evidence="3">Uncharacterized protein</fullName>
    </submittedName>
</protein>
<keyword evidence="1" id="KW-1133">Transmembrane helix</keyword>
<evidence type="ECO:0000313" key="3">
    <source>
        <dbReference type="EMBL" id="SUC40323.1"/>
    </source>
</evidence>
<proteinExistence type="predicted"/>
<sequence length="147" mass="16123">MISDVGAFMKQIIIIAGGIISLTIMIAIFVAILVVSVFKEDTVAAWNNSRNVIENSSTQINDMFSFVKGKRDDVMARYQSLENSESCNQLVSKLDSVEKALAEGSLLLPRSSIEQIFAIKNSLNDSSSPAQSFACEQAIQFIDRINP</sequence>
<dbReference type="OrthoDB" id="9986345at2"/>
<evidence type="ECO:0000313" key="4">
    <source>
        <dbReference type="Proteomes" id="UP000254191"/>
    </source>
</evidence>
<dbReference type="KEGG" id="pvl:AOB99_09505"/>
<dbReference type="Proteomes" id="UP001171165">
    <property type="component" value="Unassembled WGS sequence"/>
</dbReference>
<organism evidence="3 4">
    <name type="scientific">Proteus mirabilis</name>
    <dbReference type="NCBI Taxonomy" id="584"/>
    <lineage>
        <taxon>Bacteria</taxon>
        <taxon>Pseudomonadati</taxon>
        <taxon>Pseudomonadota</taxon>
        <taxon>Gammaproteobacteria</taxon>
        <taxon>Enterobacterales</taxon>
        <taxon>Morganellaceae</taxon>
        <taxon>Proteus</taxon>
    </lineage>
</organism>
<dbReference type="EMBL" id="UGTS01000006">
    <property type="protein sequence ID" value="SUC40323.1"/>
    <property type="molecule type" value="Genomic_DNA"/>
</dbReference>
<reference evidence="3 4" key="1">
    <citation type="submission" date="2018-06" db="EMBL/GenBank/DDBJ databases">
        <authorList>
            <consortium name="Pathogen Informatics"/>
            <person name="Doyle S."/>
        </authorList>
    </citation>
    <scope>NUCLEOTIDE SEQUENCE [LARGE SCALE GENOMIC DNA]</scope>
    <source>
        <strain evidence="3 4">NCTC11938</strain>
    </source>
</reference>
<evidence type="ECO:0000313" key="2">
    <source>
        <dbReference type="EMBL" id="EKW9776567.1"/>
    </source>
</evidence>
<evidence type="ECO:0000256" key="1">
    <source>
        <dbReference type="SAM" id="Phobius"/>
    </source>
</evidence>
<feature type="transmembrane region" description="Helical" evidence="1">
    <location>
        <begin position="12"/>
        <end position="38"/>
    </location>
</feature>
<accession>A0A2X1Y728</accession>
<dbReference type="EMBL" id="ABKSPD020000008">
    <property type="protein sequence ID" value="EKW9776567.1"/>
    <property type="molecule type" value="Genomic_DNA"/>
</dbReference>
<reference evidence="2" key="2">
    <citation type="submission" date="2023-06" db="EMBL/GenBank/DDBJ databases">
        <authorList>
            <consortium name="Clinical and Environmental Microbiology Branch: Whole genome sequencing antimicrobial resistance pathogens in the healthcare setting"/>
        </authorList>
    </citation>
    <scope>NUCLEOTIDE SEQUENCE</scope>
    <source>
        <strain evidence="2">Microbial</strain>
    </source>
</reference>
<keyword evidence="1" id="KW-0812">Transmembrane</keyword>
<name>A0A2X1Y728_PROMI</name>